<feature type="compositionally biased region" description="Basic and acidic residues" evidence="3">
    <location>
        <begin position="116"/>
        <end position="129"/>
    </location>
</feature>
<feature type="region of interest" description="Disordered" evidence="3">
    <location>
        <begin position="109"/>
        <end position="129"/>
    </location>
</feature>
<dbReference type="Gene3D" id="2.20.100.10">
    <property type="entry name" value="Thrombospondin type-1 (TSP1) repeat"/>
    <property type="match status" value="1"/>
</dbReference>
<proteinExistence type="predicted"/>
<dbReference type="GO" id="GO:0005576">
    <property type="term" value="C:extracellular region"/>
    <property type="evidence" value="ECO:0007669"/>
    <property type="project" value="UniProtKB-SubCell"/>
</dbReference>
<dbReference type="InterPro" id="IPR000884">
    <property type="entry name" value="TSP1_rpt"/>
</dbReference>
<gene>
    <name evidence="4" type="ORF">SK128_001459</name>
</gene>
<dbReference type="InterPro" id="IPR050439">
    <property type="entry name" value="ADAMTS_ADAMTS-like"/>
</dbReference>
<dbReference type="Pfam" id="PF00090">
    <property type="entry name" value="TSP_1"/>
    <property type="match status" value="1"/>
</dbReference>
<dbReference type="SUPFAM" id="SSF82895">
    <property type="entry name" value="TSP-1 type 1 repeat"/>
    <property type="match status" value="1"/>
</dbReference>
<keyword evidence="5" id="KW-1185">Reference proteome</keyword>
<dbReference type="GO" id="GO:0006508">
    <property type="term" value="P:proteolysis"/>
    <property type="evidence" value="ECO:0007669"/>
    <property type="project" value="TreeGrafter"/>
</dbReference>
<organism evidence="4 5">
    <name type="scientific">Halocaridina rubra</name>
    <name type="common">Hawaiian red shrimp</name>
    <dbReference type="NCBI Taxonomy" id="373956"/>
    <lineage>
        <taxon>Eukaryota</taxon>
        <taxon>Metazoa</taxon>
        <taxon>Ecdysozoa</taxon>
        <taxon>Arthropoda</taxon>
        <taxon>Crustacea</taxon>
        <taxon>Multicrustacea</taxon>
        <taxon>Malacostraca</taxon>
        <taxon>Eumalacostraca</taxon>
        <taxon>Eucarida</taxon>
        <taxon>Decapoda</taxon>
        <taxon>Pleocyemata</taxon>
        <taxon>Caridea</taxon>
        <taxon>Atyoidea</taxon>
        <taxon>Atyidae</taxon>
        <taxon>Halocaridina</taxon>
    </lineage>
</organism>
<dbReference type="SMART" id="SM00209">
    <property type="entry name" value="TSP1"/>
    <property type="match status" value="1"/>
</dbReference>
<comment type="subcellular location">
    <subcellularLocation>
        <location evidence="1">Secreted</location>
    </subcellularLocation>
</comment>
<evidence type="ECO:0000256" key="1">
    <source>
        <dbReference type="ARBA" id="ARBA00004613"/>
    </source>
</evidence>
<dbReference type="EMBL" id="JAXCGZ010012185">
    <property type="protein sequence ID" value="KAK7073728.1"/>
    <property type="molecule type" value="Genomic_DNA"/>
</dbReference>
<dbReference type="PROSITE" id="PS50092">
    <property type="entry name" value="TSP1"/>
    <property type="match status" value="1"/>
</dbReference>
<dbReference type="PANTHER" id="PTHR13723">
    <property type="entry name" value="ADAMTS A DISINTEGRIN AND METALLOPROTEASE WITH THROMBOSPONDIN MOTIFS PROTEASE"/>
    <property type="match status" value="1"/>
</dbReference>
<keyword evidence="2" id="KW-0964">Secreted</keyword>
<name>A0AAN8X3Q4_HALRR</name>
<evidence type="ECO:0000313" key="5">
    <source>
        <dbReference type="Proteomes" id="UP001381693"/>
    </source>
</evidence>
<dbReference type="PANTHER" id="PTHR13723:SF281">
    <property type="entry name" value="PAPILIN"/>
    <property type="match status" value="1"/>
</dbReference>
<comment type="caution">
    <text evidence="4">The sequence shown here is derived from an EMBL/GenBank/DDBJ whole genome shotgun (WGS) entry which is preliminary data.</text>
</comment>
<reference evidence="4 5" key="1">
    <citation type="submission" date="2023-11" db="EMBL/GenBank/DDBJ databases">
        <title>Halocaridina rubra genome assembly.</title>
        <authorList>
            <person name="Smith C."/>
        </authorList>
    </citation>
    <scope>NUCLEOTIDE SEQUENCE [LARGE SCALE GENOMIC DNA]</scope>
    <source>
        <strain evidence="4">EP-1</strain>
        <tissue evidence="4">Whole</tissue>
    </source>
</reference>
<protein>
    <submittedName>
        <fullName evidence="4">Uncharacterized protein</fullName>
    </submittedName>
</protein>
<dbReference type="AlphaFoldDB" id="A0AAN8X3Q4"/>
<evidence type="ECO:0000313" key="4">
    <source>
        <dbReference type="EMBL" id="KAK7073728.1"/>
    </source>
</evidence>
<accession>A0AAN8X3Q4</accession>
<dbReference type="Proteomes" id="UP001381693">
    <property type="component" value="Unassembled WGS sequence"/>
</dbReference>
<evidence type="ECO:0000256" key="2">
    <source>
        <dbReference type="ARBA" id="ARBA00022525"/>
    </source>
</evidence>
<feature type="non-terminal residue" evidence="4">
    <location>
        <position position="129"/>
    </location>
</feature>
<sequence>MPHLLEVIHWIFHFYIGLSQQVECRIEDRRLPHRHRHRHGEKRAERIPINENIFDKYNDVWGPNNRDKRQWDNYEENEVERGPWGPWGSPSPCSRSCGGGVTYRSRECRGNSPHDCTGKSRKYDSCNIN</sequence>
<dbReference type="GO" id="GO:0030198">
    <property type="term" value="P:extracellular matrix organization"/>
    <property type="evidence" value="ECO:0007669"/>
    <property type="project" value="TreeGrafter"/>
</dbReference>
<dbReference type="GO" id="GO:0004222">
    <property type="term" value="F:metalloendopeptidase activity"/>
    <property type="evidence" value="ECO:0007669"/>
    <property type="project" value="TreeGrafter"/>
</dbReference>
<dbReference type="GO" id="GO:0031012">
    <property type="term" value="C:extracellular matrix"/>
    <property type="evidence" value="ECO:0007669"/>
    <property type="project" value="TreeGrafter"/>
</dbReference>
<evidence type="ECO:0000256" key="3">
    <source>
        <dbReference type="SAM" id="MobiDB-lite"/>
    </source>
</evidence>
<dbReference type="InterPro" id="IPR036383">
    <property type="entry name" value="TSP1_rpt_sf"/>
</dbReference>